<dbReference type="CDD" id="cd06363">
    <property type="entry name" value="PBP1_taste_receptor"/>
    <property type="match status" value="1"/>
</dbReference>
<evidence type="ECO:0000313" key="19">
    <source>
        <dbReference type="EMBL" id="KAE8298407.1"/>
    </source>
</evidence>
<dbReference type="GO" id="GO:0005886">
    <property type="term" value="C:plasma membrane"/>
    <property type="evidence" value="ECO:0007669"/>
    <property type="project" value="UniProtKB-SubCell"/>
</dbReference>
<keyword evidence="2" id="KW-1003">Cell membrane</keyword>
<dbReference type="GO" id="GO:0050916">
    <property type="term" value="P:sensory perception of sweet taste"/>
    <property type="evidence" value="ECO:0007669"/>
    <property type="project" value="TreeGrafter"/>
</dbReference>
<comment type="similarity">
    <text evidence="12">Belongs to the G-protein coupled receptor 3 family. TAS1R subfamily.</text>
</comment>
<gene>
    <name evidence="19" type="ORF">D5F01_LYC02905</name>
</gene>
<evidence type="ECO:0000256" key="6">
    <source>
        <dbReference type="ARBA" id="ARBA00023040"/>
    </source>
</evidence>
<keyword evidence="11" id="KW-0807">Transducer</keyword>
<dbReference type="InterPro" id="IPR001828">
    <property type="entry name" value="ANF_lig-bd_rcpt"/>
</dbReference>
<evidence type="ECO:0000256" key="17">
    <source>
        <dbReference type="SAM" id="SignalP"/>
    </source>
</evidence>
<evidence type="ECO:0000256" key="15">
    <source>
        <dbReference type="SAM" id="MobiDB-lite"/>
    </source>
</evidence>
<feature type="coiled-coil region" evidence="14">
    <location>
        <begin position="707"/>
        <end position="795"/>
    </location>
</feature>
<evidence type="ECO:0000256" key="4">
    <source>
        <dbReference type="ARBA" id="ARBA00022729"/>
    </source>
</evidence>
<keyword evidence="20" id="KW-1185">Reference proteome</keyword>
<keyword evidence="10" id="KW-0325">Glycoprotein</keyword>
<dbReference type="PROSITE" id="PS51257">
    <property type="entry name" value="PROKAR_LIPOPROTEIN"/>
    <property type="match status" value="1"/>
</dbReference>
<organism evidence="19 20">
    <name type="scientific">Larimichthys crocea</name>
    <name type="common">Large yellow croaker</name>
    <name type="synonym">Pseudosciaena crocea</name>
    <dbReference type="NCBI Taxonomy" id="215358"/>
    <lineage>
        <taxon>Eukaryota</taxon>
        <taxon>Metazoa</taxon>
        <taxon>Chordata</taxon>
        <taxon>Craniata</taxon>
        <taxon>Vertebrata</taxon>
        <taxon>Euteleostomi</taxon>
        <taxon>Actinopterygii</taxon>
        <taxon>Neopterygii</taxon>
        <taxon>Teleostei</taxon>
        <taxon>Neoteleostei</taxon>
        <taxon>Acanthomorphata</taxon>
        <taxon>Eupercaria</taxon>
        <taxon>Sciaenidae</taxon>
        <taxon>Larimichthys</taxon>
    </lineage>
</organism>
<dbReference type="SUPFAM" id="SSF53822">
    <property type="entry name" value="Periplasmic binding protein-like I"/>
    <property type="match status" value="1"/>
</dbReference>
<evidence type="ECO:0000256" key="10">
    <source>
        <dbReference type="ARBA" id="ARBA00023180"/>
    </source>
</evidence>
<evidence type="ECO:0000256" key="9">
    <source>
        <dbReference type="ARBA" id="ARBA00023170"/>
    </source>
</evidence>
<keyword evidence="8 16" id="KW-0472">Membrane</keyword>
<feature type="signal peptide" evidence="17">
    <location>
        <begin position="1"/>
        <end position="20"/>
    </location>
</feature>
<evidence type="ECO:0000256" key="13">
    <source>
        <dbReference type="ARBA" id="ARBA00040705"/>
    </source>
</evidence>
<dbReference type="Pfam" id="PF21773">
    <property type="entry name" value="ODAD1_CC"/>
    <property type="match status" value="1"/>
</dbReference>
<dbReference type="GO" id="GO:0004930">
    <property type="term" value="F:G protein-coupled receptor activity"/>
    <property type="evidence" value="ECO:0007669"/>
    <property type="project" value="UniProtKB-KW"/>
</dbReference>
<evidence type="ECO:0000256" key="7">
    <source>
        <dbReference type="ARBA" id="ARBA00023054"/>
    </source>
</evidence>
<sequence>MAKPFGLLNLCFGFILSCSANSPEWFNNISTNLFNLSGDIMLGGLFPINHLTSNLSQRKEPNNISCERINEYGLGLSLVMKYAVDEINANQTLLPGMKLGYEIYDTCTQSAIVIKPTISFLSEKSNNMLSAQCNYTDYETSISAVIGPYSSEMVSVIGKLLGFFLMPQISFGATSDKFSDKLLYPSFFRTVPSDKWQVEVIALLLKEFNWNWVAVVGSEEEYGQQGVQEFSKAASNKSICVAYQGLIPVYTDPEPVVKTIIDNIENTKVIRRNVTGVWIGSTSWAIHNGLTSLADINKIGTIIGFTDKTQDLKQLRDYVEVLFTKLREKNANTSPPASMSSSRYNPCPLCWNLSEDNITLVTDPAVERSAFSVYAATYSAAQALHNLLGCNSTICSHGRETKIYPWKLLEQLRNTSVDINGVHLEFDSNGNPNIGYNLIQWVWNESHFEFIDVGSFYKKLNISKSLFTWHTEDKTMVPTSTCSANCDEGQVRRVKGFHSCCFDCIDCPPGTFMEDEDDIQCTKCPSGQWSKLNSINCTRPTFEFLSWDTAEALGLMLAGVLLLICQGSVFVMFMKHRETHMVKASGGVLSFVALISLMGACLSLLLFLGKPEDVMCRLQLPLTSIFQTVALAIITSISQQIFFLSEFQKTAASHLHVLRVKPSVTMPRGRSARSACSDSSEMDTDESEIAKLQRQFRIMEGDRQAYNLQAQEQIRKQQQEIEKLLKEQEELHRNLGACKSISRQQQDSEDTKSLCALLEQRDALEEEMEKEKQLQKELEKEIANMQLKLADVRKGEVSTSDTKRSEERRTQKAIRTLEYKLDRALTRFNEQLTKNGHQREELQTLHIERVRFQQLQDRLDKELHDVRKKIGEIVSLSTAAYDARVEAQSKMTMMKEKAVKDLAQYNTEMKELERVIAHECSLKDFMSTKCSERSGLDDGPEMGHRQLSELKEQKRMESGEESLDALEEVFERIQTVTGEDNLDMLVTRFIQAEDRNFALFNFVNEQNNEAEALRDQISQIQVEIEEFRVAGLQQEKDHQSLLKDIDEQRQETEFKADNYENQANITSKILDEVKTGVNSIFSKMECDRSVIEDKLGSSSGISENNIMSYLSLVEQKTNDLLAIQAFLNSKDLEKDYNPKDLAKFLLGQNPELLQQNVSIQPAIDSVDYEAEESSVTDEEEQPLSQEELRQRIIKGVLQKESSVRQAENKTSKNSQQFDGRRRSLEDALI</sequence>
<feature type="domain" description="G-protein coupled receptors family 3 profile" evidence="18">
    <location>
        <begin position="551"/>
        <end position="641"/>
    </location>
</feature>
<dbReference type="InterPro" id="IPR038550">
    <property type="entry name" value="GPCR_3_9-Cys_sf"/>
</dbReference>
<feature type="transmembrane region" description="Helical" evidence="16">
    <location>
        <begin position="586"/>
        <end position="608"/>
    </location>
</feature>
<keyword evidence="6" id="KW-0297">G-protein coupled receptor</keyword>
<dbReference type="AlphaFoldDB" id="A0A6G0J471"/>
<feature type="transmembrane region" description="Helical" evidence="16">
    <location>
        <begin position="552"/>
        <end position="574"/>
    </location>
</feature>
<protein>
    <recommendedName>
        <fullName evidence="13">Taste receptor type 1 member 3</fullName>
    </recommendedName>
</protein>
<dbReference type="PANTHER" id="PTHR24061">
    <property type="entry name" value="CALCIUM-SENSING RECEPTOR-RELATED"/>
    <property type="match status" value="1"/>
</dbReference>
<dbReference type="InterPro" id="IPR028082">
    <property type="entry name" value="Peripla_BP_I"/>
</dbReference>
<keyword evidence="3 16" id="KW-0812">Transmembrane</keyword>
<keyword evidence="9 19" id="KW-0675">Receptor</keyword>
<keyword evidence="7 14" id="KW-0175">Coiled coil</keyword>
<dbReference type="Pfam" id="PF07562">
    <property type="entry name" value="NCD3G"/>
    <property type="match status" value="1"/>
</dbReference>
<proteinExistence type="inferred from homology"/>
<evidence type="ECO:0000256" key="2">
    <source>
        <dbReference type="ARBA" id="ARBA00022475"/>
    </source>
</evidence>
<evidence type="ECO:0000256" key="1">
    <source>
        <dbReference type="ARBA" id="ARBA00004651"/>
    </source>
</evidence>
<accession>A0A6G0J471</accession>
<dbReference type="Pfam" id="PF00003">
    <property type="entry name" value="7tm_3"/>
    <property type="match status" value="1"/>
</dbReference>
<evidence type="ECO:0000256" key="14">
    <source>
        <dbReference type="SAM" id="Coils"/>
    </source>
</evidence>
<dbReference type="PRINTS" id="PR00248">
    <property type="entry name" value="GPCRMGR"/>
</dbReference>
<dbReference type="PANTHER" id="PTHR24061:SF435">
    <property type="entry name" value="TASTE RECEPTOR TYPE 1 MEMBER 3"/>
    <property type="match status" value="1"/>
</dbReference>
<evidence type="ECO:0000256" key="12">
    <source>
        <dbReference type="ARBA" id="ARBA00038492"/>
    </source>
</evidence>
<name>A0A6G0J471_LARCR</name>
<dbReference type="Pfam" id="PF01094">
    <property type="entry name" value="ANF_receptor"/>
    <property type="match status" value="1"/>
</dbReference>
<reference evidence="19 20" key="1">
    <citation type="submission" date="2019-07" db="EMBL/GenBank/DDBJ databases">
        <title>Chromosome genome assembly for large yellow croaker.</title>
        <authorList>
            <person name="Xiao S."/>
        </authorList>
    </citation>
    <scope>NUCLEOTIDE SEQUENCE [LARGE SCALE GENOMIC DNA]</scope>
    <source>
        <strain evidence="19">JMULYC20181020</strain>
        <tissue evidence="19">Muscle</tissue>
    </source>
</reference>
<keyword evidence="4 17" id="KW-0732">Signal</keyword>
<evidence type="ECO:0000313" key="20">
    <source>
        <dbReference type="Proteomes" id="UP000424527"/>
    </source>
</evidence>
<feature type="coiled-coil region" evidence="14">
    <location>
        <begin position="1003"/>
        <end position="1062"/>
    </location>
</feature>
<feature type="compositionally biased region" description="Acidic residues" evidence="15">
    <location>
        <begin position="1168"/>
        <end position="1181"/>
    </location>
</feature>
<dbReference type="EMBL" id="REGW02000003">
    <property type="protein sequence ID" value="KAE8298407.1"/>
    <property type="molecule type" value="Genomic_DNA"/>
</dbReference>
<dbReference type="InterPro" id="IPR000337">
    <property type="entry name" value="GPCR_3"/>
</dbReference>
<dbReference type="InterPro" id="IPR011500">
    <property type="entry name" value="GPCR_3_9-Cys_dom"/>
</dbReference>
<dbReference type="InterPro" id="IPR017978">
    <property type="entry name" value="GPCR_3_C"/>
</dbReference>
<feature type="region of interest" description="Disordered" evidence="15">
    <location>
        <begin position="1202"/>
        <end position="1229"/>
    </location>
</feature>
<feature type="chain" id="PRO_5026057334" description="Taste receptor type 1 member 3" evidence="17">
    <location>
        <begin position="21"/>
        <end position="1229"/>
    </location>
</feature>
<evidence type="ECO:0000256" key="5">
    <source>
        <dbReference type="ARBA" id="ARBA00022989"/>
    </source>
</evidence>
<keyword evidence="5 16" id="KW-1133">Transmembrane helix</keyword>
<evidence type="ECO:0000259" key="18">
    <source>
        <dbReference type="PROSITE" id="PS50259"/>
    </source>
</evidence>
<dbReference type="Gene3D" id="2.10.50.30">
    <property type="entry name" value="GPCR, family 3, nine cysteines domain"/>
    <property type="match status" value="1"/>
</dbReference>
<evidence type="ECO:0000256" key="16">
    <source>
        <dbReference type="SAM" id="Phobius"/>
    </source>
</evidence>
<evidence type="ECO:0000256" key="3">
    <source>
        <dbReference type="ARBA" id="ARBA00022692"/>
    </source>
</evidence>
<comment type="caution">
    <text evidence="19">The sequence shown here is derived from an EMBL/GenBank/DDBJ whole genome shotgun (WGS) entry which is preliminary data.</text>
</comment>
<dbReference type="PROSITE" id="PS50259">
    <property type="entry name" value="G_PROTEIN_RECEP_F3_4"/>
    <property type="match status" value="1"/>
</dbReference>
<dbReference type="Proteomes" id="UP000424527">
    <property type="component" value="Unassembled WGS sequence"/>
</dbReference>
<dbReference type="FunFam" id="2.10.50.30:FF:000004">
    <property type="entry name" value="Taste receptor type 1 member 3-like protein"/>
    <property type="match status" value="1"/>
</dbReference>
<evidence type="ECO:0000256" key="8">
    <source>
        <dbReference type="ARBA" id="ARBA00023136"/>
    </source>
</evidence>
<dbReference type="InterPro" id="IPR049258">
    <property type="entry name" value="ODAD1_CC"/>
</dbReference>
<feature type="compositionally biased region" description="Basic and acidic residues" evidence="15">
    <location>
        <begin position="1218"/>
        <end position="1229"/>
    </location>
</feature>
<dbReference type="Gene3D" id="3.40.50.2300">
    <property type="match status" value="2"/>
</dbReference>
<dbReference type="GO" id="GO:0050917">
    <property type="term" value="P:sensory perception of umami taste"/>
    <property type="evidence" value="ECO:0007669"/>
    <property type="project" value="TreeGrafter"/>
</dbReference>
<comment type="subcellular location">
    <subcellularLocation>
        <location evidence="1">Cell membrane</location>
        <topology evidence="1">Multi-pass membrane protein</topology>
    </subcellularLocation>
</comment>
<evidence type="ECO:0000256" key="11">
    <source>
        <dbReference type="ARBA" id="ARBA00023224"/>
    </source>
</evidence>
<dbReference type="InterPro" id="IPR000068">
    <property type="entry name" value="GPCR_3_Ca_sens_rcpt-rel"/>
</dbReference>
<feature type="region of interest" description="Disordered" evidence="15">
    <location>
        <begin position="1168"/>
        <end position="1187"/>
    </location>
</feature>